<gene>
    <name evidence="8" type="ORF">MM415A00105_0014</name>
    <name evidence="6" type="ORF">MM415B00347_0026</name>
    <name evidence="5" type="ORF">TM448A00170_0066</name>
    <name evidence="7" type="ORF">TM448B00479_0046</name>
</gene>
<dbReference type="EMBL" id="MT144624">
    <property type="protein sequence ID" value="QJH95637.1"/>
    <property type="molecule type" value="Genomic_DNA"/>
</dbReference>
<dbReference type="GO" id="GO:0016539">
    <property type="term" value="P:intein-mediated protein splicing"/>
    <property type="evidence" value="ECO:0007669"/>
    <property type="project" value="InterPro"/>
</dbReference>
<sequence length="1003" mass="114783">MPYIVQGDSAEVRTANYARMNFDYDYPYELDLDPKSKFHEQLRTKIWARASESRKEISKRFPSWNEIDKVLTTYIPLSEKEERVKEKDSRKPVSIIFPYSYSNLESLLTYMSLAFFQDPIFQYEGVEDSDTVGAMLMELVIRLHCIKTKVPLALHTVLRDGFAYGVGIGMPGWVKRYGRVPIKSSIITQSELGESTTNGVNYVEDLIFEGNDLSNVDPYLWLPDPSVSSDKIQDGEYLGWIDRDNYMNLLSEEGNGDDLFNVKYLKGKTDKRSSLATDESQRETKFGGTSKSMRQGMTSTTNPVDVINMYITLIPKDWELGTGEYPEKWFFKLAADDVIISCQKANHYHGLYPMAVASPEYDGYSITPIGRLEVLHGLQGVLDWMFNCYDDKTEVLTSAGWLKIKDAKKLDIETATVDTETGSMWFEKPKQWFEYDFDGNLKLFESKRYSLAVTPNHNMFGRYRHESLKQFKIASEINNRSEWDEFKIPTSVYFSGKQPDNITFDAIYPTRDRGVKLRYPELTVDSYVLSGFLGWMLSDGGIVKGKASGTYSINIKQVKKQFFTEIDYFTNSLPFNVTKYYNKKQKSWQWTIADKRFFKWIKDNCYHGGTTGEFKEVPDMIRNADKFTLERFFKAFVNGDGHTIEGHDNLIQIGTESKQLADDLQEIAIKLGYSCTILDTITYSGKPFWNLNINKDAPWATITSKNTSEMYYKGKVYCFENSTHLTVVRRNGKVVLCGQSHVANVRKAINDMLVVDPYLINIKDLEDPEPGKLIRLRRPAWGHGVKDVVQQLQVNDITRANISDSAYITQWMDRISGADQSMSGSLRQGGPERLTRSEFQGTRGSAVSRLQRIAMLIGYQFMQDVGTMFAVHTQQYMTKETVVKITGRYEEQLKNQFGQDATRARVSPLDMAISYDLLVRDGSVPGGNFSEAWLQLFQIIGTSPELTQQFDVTRIFMYIAQQLGAKNVEDFKRNINRIQPTQMPDEQVARQAEAGNIIPTGEM</sequence>
<keyword evidence="5" id="KW-0255">Endonuclease</keyword>
<dbReference type="EMBL" id="MT145188">
    <property type="protein sequence ID" value="QJI04622.1"/>
    <property type="molecule type" value="Genomic_DNA"/>
</dbReference>
<evidence type="ECO:0000256" key="2">
    <source>
        <dbReference type="ARBA" id="ARBA00023000"/>
    </source>
</evidence>
<feature type="region of interest" description="Disordered" evidence="3">
    <location>
        <begin position="273"/>
        <end position="298"/>
    </location>
</feature>
<dbReference type="EMBL" id="MT143983">
    <property type="protein sequence ID" value="QJA44975.1"/>
    <property type="molecule type" value="Genomic_DNA"/>
</dbReference>
<dbReference type="EMBL" id="MT141555">
    <property type="protein sequence ID" value="QJA66458.1"/>
    <property type="molecule type" value="Genomic_DNA"/>
</dbReference>
<dbReference type="Gene3D" id="3.10.28.10">
    <property type="entry name" value="Homing endonucleases"/>
    <property type="match status" value="1"/>
</dbReference>
<dbReference type="PROSITE" id="PS50819">
    <property type="entry name" value="INTEIN_ENDONUCLEASE"/>
    <property type="match status" value="1"/>
</dbReference>
<feature type="domain" description="DOD-type homing endonuclease" evidence="4">
    <location>
        <begin position="532"/>
        <end position="673"/>
    </location>
</feature>
<feature type="compositionally biased region" description="Polar residues" evidence="3">
    <location>
        <begin position="287"/>
        <end position="298"/>
    </location>
</feature>
<dbReference type="SUPFAM" id="SSF55608">
    <property type="entry name" value="Homing endonucleases"/>
    <property type="match status" value="1"/>
</dbReference>
<evidence type="ECO:0000313" key="6">
    <source>
        <dbReference type="EMBL" id="QJA66458.1"/>
    </source>
</evidence>
<feature type="region of interest" description="Disordered" evidence="3">
    <location>
        <begin position="820"/>
        <end position="840"/>
    </location>
</feature>
<dbReference type="GO" id="GO:0004519">
    <property type="term" value="F:endonuclease activity"/>
    <property type="evidence" value="ECO:0007669"/>
    <property type="project" value="UniProtKB-KW"/>
</dbReference>
<dbReference type="SUPFAM" id="SSF51294">
    <property type="entry name" value="Hedgehog/intein (Hint) domain"/>
    <property type="match status" value="1"/>
</dbReference>
<organism evidence="5">
    <name type="scientific">viral metagenome</name>
    <dbReference type="NCBI Taxonomy" id="1070528"/>
    <lineage>
        <taxon>unclassified sequences</taxon>
        <taxon>metagenomes</taxon>
        <taxon>organismal metagenomes</taxon>
    </lineage>
</organism>
<evidence type="ECO:0000256" key="3">
    <source>
        <dbReference type="SAM" id="MobiDB-lite"/>
    </source>
</evidence>
<proteinExistence type="predicted"/>
<dbReference type="InterPro" id="IPR006141">
    <property type="entry name" value="Intein_N"/>
</dbReference>
<dbReference type="InterPro" id="IPR027434">
    <property type="entry name" value="Homing_endonucl"/>
</dbReference>
<keyword evidence="1" id="KW-0068">Autocatalytic cleavage</keyword>
<keyword evidence="5" id="KW-0378">Hydrolase</keyword>
<accession>A0A6H1ZCI1</accession>
<reference evidence="5" key="1">
    <citation type="submission" date="2020-03" db="EMBL/GenBank/DDBJ databases">
        <title>The deep terrestrial virosphere.</title>
        <authorList>
            <person name="Holmfeldt K."/>
            <person name="Nilsson E."/>
            <person name="Simone D."/>
            <person name="Lopez-Fernandez M."/>
            <person name="Wu X."/>
            <person name="de Brujin I."/>
            <person name="Lundin D."/>
            <person name="Andersson A."/>
            <person name="Bertilsson S."/>
            <person name="Dopson M."/>
        </authorList>
    </citation>
    <scope>NUCLEOTIDE SEQUENCE</scope>
    <source>
        <strain evidence="8">MM415A00105</strain>
        <strain evidence="6">MM415B00347</strain>
        <strain evidence="5">TM448A00170</strain>
        <strain evidence="7">TM448B00479</strain>
    </source>
</reference>
<evidence type="ECO:0000259" key="4">
    <source>
        <dbReference type="PROSITE" id="PS50819"/>
    </source>
</evidence>
<dbReference type="AlphaFoldDB" id="A0A6H1ZCI1"/>
<dbReference type="PROSITE" id="PS50817">
    <property type="entry name" value="INTEIN_N_TER"/>
    <property type="match status" value="1"/>
</dbReference>
<dbReference type="InterPro" id="IPR004042">
    <property type="entry name" value="Intein_endonuc_central"/>
</dbReference>
<keyword evidence="5" id="KW-0540">Nuclease</keyword>
<evidence type="ECO:0000313" key="7">
    <source>
        <dbReference type="EMBL" id="QJH95637.1"/>
    </source>
</evidence>
<keyword evidence="2" id="KW-0651">Protein splicing</keyword>
<name>A0A6H1ZCI1_9ZZZZ</name>
<evidence type="ECO:0000313" key="5">
    <source>
        <dbReference type="EMBL" id="QJA44975.1"/>
    </source>
</evidence>
<feature type="compositionally biased region" description="Basic and acidic residues" evidence="3">
    <location>
        <begin position="273"/>
        <end position="285"/>
    </location>
</feature>
<evidence type="ECO:0000313" key="8">
    <source>
        <dbReference type="EMBL" id="QJI04622.1"/>
    </source>
</evidence>
<protein>
    <submittedName>
        <fullName evidence="5">Putative homing endonuclease</fullName>
    </submittedName>
</protein>
<dbReference type="InterPro" id="IPR036844">
    <property type="entry name" value="Hint_dom_sf"/>
</dbReference>
<evidence type="ECO:0000256" key="1">
    <source>
        <dbReference type="ARBA" id="ARBA00022813"/>
    </source>
</evidence>
<dbReference type="Gene3D" id="2.170.16.10">
    <property type="entry name" value="Hedgehog/Intein (Hint) domain"/>
    <property type="match status" value="1"/>
</dbReference>